<reference evidence="1" key="1">
    <citation type="submission" date="2016-02" db="EMBL/GenBank/DDBJ databases">
        <title>Genomic sequences of Ochrobactrum anthropi.</title>
        <authorList>
            <person name="Chudasama K.S."/>
            <person name="Thaker V.S."/>
        </authorList>
    </citation>
    <scope>NUCLEOTIDE SEQUENCE [LARGE SCALE GENOMIC DNA]</scope>
    <source>
        <strain evidence="1">SUBG007</strain>
    </source>
</reference>
<proteinExistence type="predicted"/>
<gene>
    <name evidence="1" type="ORF">AB664_02285</name>
</gene>
<protein>
    <submittedName>
        <fullName evidence="1">Uncharacterized protein</fullName>
    </submittedName>
</protein>
<sequence length="84" mass="9614">FTGETVVVDGRKYLDCEFRHCLLIYRGGELPIFDGSFLDDCDWRFEDAALRTINILQRINYNGGRSLIEALFAVQKHSSDDEAP</sequence>
<organism evidence="1">
    <name type="scientific">Brucella anthropi</name>
    <name type="common">Ochrobactrum anthropi</name>
    <dbReference type="NCBI Taxonomy" id="529"/>
    <lineage>
        <taxon>Bacteria</taxon>
        <taxon>Pseudomonadati</taxon>
        <taxon>Pseudomonadota</taxon>
        <taxon>Alphaproteobacteria</taxon>
        <taxon>Hyphomicrobiales</taxon>
        <taxon>Brucellaceae</taxon>
        <taxon>Brucella/Ochrobactrum group</taxon>
        <taxon>Brucella</taxon>
    </lineage>
</organism>
<evidence type="ECO:0000313" key="1">
    <source>
        <dbReference type="EMBL" id="KYB44844.1"/>
    </source>
</evidence>
<dbReference type="AlphaFoldDB" id="A0A656Z2I8"/>
<feature type="non-terminal residue" evidence="1">
    <location>
        <position position="1"/>
    </location>
</feature>
<comment type="caution">
    <text evidence="1">The sequence shown here is derived from an EMBL/GenBank/DDBJ whole genome shotgun (WGS) entry which is preliminary data.</text>
</comment>
<accession>A0A656Z2I8</accession>
<dbReference type="EMBL" id="LUAY01007430">
    <property type="protein sequence ID" value="KYB44844.1"/>
    <property type="molecule type" value="Genomic_DNA"/>
</dbReference>
<name>A0A656Z2I8_BRUAN</name>